<dbReference type="SMART" id="SM01006">
    <property type="entry name" value="AlcB"/>
    <property type="match status" value="1"/>
</dbReference>
<reference evidence="3 5" key="1">
    <citation type="submission" date="2020-01" db="EMBL/GenBank/DDBJ databases">
        <authorList>
            <consortium name="DOE Joint Genome Institute"/>
            <person name="Haridas S."/>
            <person name="Albert R."/>
            <person name="Binder M."/>
            <person name="Bloem J."/>
            <person name="Labutti K."/>
            <person name="Salamov A."/>
            <person name="Andreopoulos B."/>
            <person name="Baker S.E."/>
            <person name="Barry K."/>
            <person name="Bills G."/>
            <person name="Bluhm B.H."/>
            <person name="Cannon C."/>
            <person name="Castanera R."/>
            <person name="Culley D.E."/>
            <person name="Daum C."/>
            <person name="Ezra D."/>
            <person name="Gonzalez J.B."/>
            <person name="Henrissat B."/>
            <person name="Kuo A."/>
            <person name="Liang C."/>
            <person name="Lipzen A."/>
            <person name="Lutzoni F."/>
            <person name="Magnuson J."/>
            <person name="Mondo S."/>
            <person name="Nolan M."/>
            <person name="Ohm R."/>
            <person name="Pangilinan J."/>
            <person name="Park H.-J."/>
            <person name="Ramirez L."/>
            <person name="Alfaro M."/>
            <person name="Sun H."/>
            <person name="Tritt A."/>
            <person name="Yoshinaga Y."/>
            <person name="Zwiers L.-H."/>
            <person name="Turgeon B.G."/>
            <person name="Goodwin S.B."/>
            <person name="Spatafora J.W."/>
            <person name="Crous P.W."/>
            <person name="Grigoriev I.V."/>
        </authorList>
    </citation>
    <scope>NUCLEOTIDE SEQUENCE</scope>
    <source>
        <strain evidence="3 5">CBS 781.70</strain>
    </source>
</reference>
<dbReference type="GO" id="GO:0019290">
    <property type="term" value="P:siderophore biosynthetic process"/>
    <property type="evidence" value="ECO:0007669"/>
    <property type="project" value="InterPro"/>
</dbReference>
<dbReference type="PANTHER" id="PTHR31438:SF7">
    <property type="entry name" value="ACYLTRANSFERASE MBTK_IUCB-LIKE CONSERVED DOMAIN-CONTAINING PROTEIN"/>
    <property type="match status" value="1"/>
</dbReference>
<dbReference type="OrthoDB" id="4250781at2759"/>
<organism evidence="3">
    <name type="scientific">Eremomyces bilateralis CBS 781.70</name>
    <dbReference type="NCBI Taxonomy" id="1392243"/>
    <lineage>
        <taxon>Eukaryota</taxon>
        <taxon>Fungi</taxon>
        <taxon>Dikarya</taxon>
        <taxon>Ascomycota</taxon>
        <taxon>Pezizomycotina</taxon>
        <taxon>Dothideomycetes</taxon>
        <taxon>Dothideomycetes incertae sedis</taxon>
        <taxon>Eremomycetales</taxon>
        <taxon>Eremomycetaceae</taxon>
        <taxon>Eremomyces</taxon>
    </lineage>
</organism>
<dbReference type="AlphaFoldDB" id="A0A6G1G373"/>
<dbReference type="RefSeq" id="XP_033533997.1">
    <property type="nucleotide sequence ID" value="XM_033675292.1"/>
</dbReference>
<dbReference type="InterPro" id="IPR016181">
    <property type="entry name" value="Acyl_CoA_acyltransferase"/>
</dbReference>
<evidence type="ECO:0000259" key="2">
    <source>
        <dbReference type="SMART" id="SM01006"/>
    </source>
</evidence>
<sequence>MTSSTPFESFTIRLPHPYLTTYEAYKSSKSSQEQLVLQIRRANPAPNSLPEGIPPPDELESDSIFITQPADRPADAPPQSDNTAWGRARRSPLATLEWVGSEKPTLAQSWLAIYVLLEMSPQLEQLRFSLKGSGAEALKEQLCTVMLAIQHPLPIVFSSIATPWSPLPTECIILRSAFWQGAGSPFGARPVWLPETPFDGQKALSTYPPMPLDYMQTTSFPEGRVHTRHLRRPAKPQPGSTIYSRYIPHLREHFSMVALDIANKEHLDLFHRWQNDPRVAQGWNQSGTMEEHLEYLTDIHNDPHQMAVLASFDNTFFAYYEIYWAQEDNLGAYHKFQPHDRGRHSLVGDVRFRGPHRVAMWWAAILHYIFLDEPRTMRVVGEPKATNATVLAYDFANGFAVHEWVDLPHKRSALMVCPRERFFQLCPMAYDGVVKGADGIGPMARL</sequence>
<dbReference type="InterPro" id="IPR019432">
    <property type="entry name" value="Acyltransferase_MbtK/IucB-like"/>
</dbReference>
<evidence type="ECO:0000313" key="5">
    <source>
        <dbReference type="RefSeq" id="XP_033533997.1"/>
    </source>
</evidence>
<proteinExistence type="inferred from homology"/>
<evidence type="ECO:0000256" key="1">
    <source>
        <dbReference type="ARBA" id="ARBA00009893"/>
    </source>
</evidence>
<dbReference type="SUPFAM" id="SSF55729">
    <property type="entry name" value="Acyl-CoA N-acyltransferases (Nat)"/>
    <property type="match status" value="1"/>
</dbReference>
<protein>
    <recommendedName>
        <fullName evidence="2">Acyltransferase MbtK/IucB-like conserved domain-containing protein</fullName>
    </recommendedName>
</protein>
<name>A0A6G1G373_9PEZI</name>
<accession>A0A6G1G373</accession>
<keyword evidence="4" id="KW-1185">Reference proteome</keyword>
<dbReference type="EMBL" id="ML975158">
    <property type="protein sequence ID" value="KAF1812366.1"/>
    <property type="molecule type" value="Genomic_DNA"/>
</dbReference>
<dbReference type="Proteomes" id="UP000504638">
    <property type="component" value="Unplaced"/>
</dbReference>
<gene>
    <name evidence="3 5" type="ORF">P152DRAFT_33553</name>
</gene>
<dbReference type="Gene3D" id="3.40.630.30">
    <property type="match status" value="1"/>
</dbReference>
<comment type="similarity">
    <text evidence="1">Belongs to the lysine N-acyltransferase MbtK family.</text>
</comment>
<reference evidence="5" key="2">
    <citation type="submission" date="2020-04" db="EMBL/GenBank/DDBJ databases">
        <authorList>
            <consortium name="NCBI Genome Project"/>
        </authorList>
    </citation>
    <scope>NUCLEOTIDE SEQUENCE</scope>
    <source>
        <strain evidence="5">CBS 781.70</strain>
    </source>
</reference>
<dbReference type="Pfam" id="PF13523">
    <property type="entry name" value="Acetyltransf_8"/>
    <property type="match status" value="1"/>
</dbReference>
<dbReference type="PANTHER" id="PTHR31438">
    <property type="entry name" value="LYSINE N-ACYLTRANSFERASE C17G9.06C-RELATED"/>
    <property type="match status" value="1"/>
</dbReference>
<evidence type="ECO:0000313" key="4">
    <source>
        <dbReference type="Proteomes" id="UP000504638"/>
    </source>
</evidence>
<reference evidence="5" key="3">
    <citation type="submission" date="2025-04" db="UniProtKB">
        <authorList>
            <consortium name="RefSeq"/>
        </authorList>
    </citation>
    <scope>IDENTIFICATION</scope>
    <source>
        <strain evidence="5">CBS 781.70</strain>
    </source>
</reference>
<feature type="domain" description="Acyltransferase MbtK/IucB-like conserved" evidence="2">
    <location>
        <begin position="257"/>
        <end position="306"/>
    </location>
</feature>
<dbReference type="GeneID" id="54415862"/>
<dbReference type="GO" id="GO:0016410">
    <property type="term" value="F:N-acyltransferase activity"/>
    <property type="evidence" value="ECO:0007669"/>
    <property type="project" value="TreeGrafter"/>
</dbReference>
<evidence type="ECO:0000313" key="3">
    <source>
        <dbReference type="EMBL" id="KAF1812366.1"/>
    </source>
</evidence>